<protein>
    <recommendedName>
        <fullName evidence="4">Glycosyl transferase family 1 domain-containing protein</fullName>
    </recommendedName>
</protein>
<dbReference type="RefSeq" id="WP_098192634.1">
    <property type="nucleotide sequence ID" value="NZ_CP023777.1"/>
</dbReference>
<dbReference type="OrthoDB" id="1522162at2"/>
<dbReference type="Pfam" id="PF13692">
    <property type="entry name" value="Glyco_trans_1_4"/>
    <property type="match status" value="1"/>
</dbReference>
<proteinExistence type="predicted"/>
<keyword evidence="1" id="KW-1133">Transmembrane helix</keyword>
<evidence type="ECO:0000313" key="2">
    <source>
        <dbReference type="EMBL" id="ATL46245.1"/>
    </source>
</evidence>
<dbReference type="CDD" id="cd03801">
    <property type="entry name" value="GT4_PimA-like"/>
    <property type="match status" value="1"/>
</dbReference>
<accession>A0A291QQQ3</accession>
<sequence length="400" mass="45854">MKEIAFIIFSDLNPANGGVETWLRLFLREVRNNPKYKSSHISIYYCDRGNETQSEFIHGCIPGQINYIPIRNGGNKGLFANFITLYQFHSAVLKRIRQAGIPIVVSLGSYPTGIIVWMLLFLMNYRRKCNHVVWLRTTLSMHIRNYRIRSLFPLISIFEAKALLNASLVISNGWDTQSNYKKEYRIDSKVIPNAIDLSRYEYIPELPTKKPDKIQIAFIGRFFSAKGCDNFVNAIKIFNNKYIDLVDKVDFLFVGWGEDRIEKFASKTVNCTLLGRISNDLMPKVLENAHVGLVLTKANNSDAGGSGVSNSLLELMASGKIIVAYDNIIYKQFPRSDCMLYIEENNDVALANTFYEIFFDWDKARLLAKNAREYAREFSIEKHVKLAMETITMLEDKGIK</sequence>
<name>A0A291QQQ3_9BACT</name>
<keyword evidence="3" id="KW-1185">Reference proteome</keyword>
<organism evidence="2 3">
    <name type="scientific">Chitinophaga caeni</name>
    <dbReference type="NCBI Taxonomy" id="2029983"/>
    <lineage>
        <taxon>Bacteria</taxon>
        <taxon>Pseudomonadati</taxon>
        <taxon>Bacteroidota</taxon>
        <taxon>Chitinophagia</taxon>
        <taxon>Chitinophagales</taxon>
        <taxon>Chitinophagaceae</taxon>
        <taxon>Chitinophaga</taxon>
    </lineage>
</organism>
<dbReference type="EMBL" id="CP023777">
    <property type="protein sequence ID" value="ATL46245.1"/>
    <property type="molecule type" value="Genomic_DNA"/>
</dbReference>
<dbReference type="AlphaFoldDB" id="A0A291QQQ3"/>
<keyword evidence="1" id="KW-0812">Transmembrane</keyword>
<dbReference type="SUPFAM" id="SSF53756">
    <property type="entry name" value="UDP-Glycosyltransferase/glycogen phosphorylase"/>
    <property type="match status" value="1"/>
</dbReference>
<evidence type="ECO:0000313" key="3">
    <source>
        <dbReference type="Proteomes" id="UP000220133"/>
    </source>
</evidence>
<keyword evidence="1" id="KW-0472">Membrane</keyword>
<evidence type="ECO:0008006" key="4">
    <source>
        <dbReference type="Google" id="ProtNLM"/>
    </source>
</evidence>
<dbReference type="Proteomes" id="UP000220133">
    <property type="component" value="Chromosome"/>
</dbReference>
<dbReference type="Gene3D" id="3.40.50.2000">
    <property type="entry name" value="Glycogen Phosphorylase B"/>
    <property type="match status" value="2"/>
</dbReference>
<reference evidence="2 3" key="1">
    <citation type="submission" date="2017-10" db="EMBL/GenBank/DDBJ databases">
        <title>Paenichitinophaga pekingensis gen. nov., sp. nov., isolated from activated sludge.</title>
        <authorList>
            <person name="Jin D."/>
            <person name="Kong X."/>
            <person name="Deng Y."/>
            <person name="Bai Z."/>
        </authorList>
    </citation>
    <scope>NUCLEOTIDE SEQUENCE [LARGE SCALE GENOMIC DNA]</scope>
    <source>
        <strain evidence="2 3">13</strain>
    </source>
</reference>
<evidence type="ECO:0000256" key="1">
    <source>
        <dbReference type="SAM" id="Phobius"/>
    </source>
</evidence>
<dbReference type="PANTHER" id="PTHR12526">
    <property type="entry name" value="GLYCOSYLTRANSFERASE"/>
    <property type="match status" value="1"/>
</dbReference>
<dbReference type="KEGG" id="cbae:COR50_03145"/>
<gene>
    <name evidence="2" type="ORF">COR50_03145</name>
</gene>
<feature type="transmembrane region" description="Helical" evidence="1">
    <location>
        <begin position="103"/>
        <end position="123"/>
    </location>
</feature>